<accession>A0A873WUT8</accession>
<feature type="region of interest" description="Disordered" evidence="1">
    <location>
        <begin position="309"/>
        <end position="328"/>
    </location>
</feature>
<evidence type="ECO:0000256" key="1">
    <source>
        <dbReference type="SAM" id="MobiDB-lite"/>
    </source>
</evidence>
<evidence type="ECO:0008006" key="4">
    <source>
        <dbReference type="Google" id="ProtNLM"/>
    </source>
</evidence>
<organism evidence="2 3">
    <name type="scientific">Klebsiella phage Miami</name>
    <dbReference type="NCBI Taxonomy" id="2767581"/>
    <lineage>
        <taxon>Viruses</taxon>
        <taxon>Duplodnaviria</taxon>
        <taxon>Heunggongvirae</taxon>
        <taxon>Uroviricota</taxon>
        <taxon>Caudoviricetes</taxon>
        <taxon>Chimalliviridae</taxon>
        <taxon>Miamivirus</taxon>
        <taxon>Miamivirus miami</taxon>
    </lineage>
</organism>
<feature type="compositionally biased region" description="Gly residues" evidence="1">
    <location>
        <begin position="316"/>
        <end position="328"/>
    </location>
</feature>
<keyword evidence="3" id="KW-1185">Reference proteome</keyword>
<gene>
    <name evidence="2" type="ORF">CPT_Miami_059</name>
</gene>
<name>A0A873WUT8_9CAUD</name>
<evidence type="ECO:0000313" key="3">
    <source>
        <dbReference type="Proteomes" id="UP000662782"/>
    </source>
</evidence>
<proteinExistence type="predicted"/>
<protein>
    <recommendedName>
        <fullName evidence="4">Baseplate assembly protein</fullName>
    </recommendedName>
</protein>
<sequence length="328" mass="34121">MNLLNCLGVGTVTSTKQTDSKEITVSLPSYNMMADGREVATAQTSVQTSQTADGTNKTSQVLGSNSVTAKWMGDGGNRMTAPDVREGTPVAIYRYGDSDQLLWTLHGVDTKTKRLETVVWGFSANPNLDENAEFSLDNYYTFEISTHTGKVGFMTSQANGEKTKYQFQVDAQAGTVLLGDGEGNIIATDSMSHTTSVRNQDGSEITLAKMNILIKCADTFGISADKLLSIICKQMLVSAQDVNVVAPEGVNIKANTSVIGNLGVAGNITTIAGEGGDGTMECSGSINAEESINAKGDVTAGGGAVSLLKHRHSNSGGSGTGGMPVGGG</sequence>
<dbReference type="EMBL" id="MT701590">
    <property type="protein sequence ID" value="QPB09154.1"/>
    <property type="molecule type" value="Genomic_DNA"/>
</dbReference>
<dbReference type="Proteomes" id="UP000662782">
    <property type="component" value="Segment"/>
</dbReference>
<evidence type="ECO:0000313" key="2">
    <source>
        <dbReference type="EMBL" id="QPB09154.1"/>
    </source>
</evidence>
<reference evidence="2 3" key="1">
    <citation type="submission" date="2020-07" db="EMBL/GenBank/DDBJ databases">
        <title>Complete genome sequence of Klebsiella pneumoniae phage Miami.</title>
        <authorList>
            <person name="Mora D.A."/>
            <person name="Lessor L."/>
            <person name="Gill J."/>
            <person name="Liu M."/>
        </authorList>
    </citation>
    <scope>NUCLEOTIDE SEQUENCE [LARGE SCALE GENOMIC DNA]</scope>
</reference>